<dbReference type="Gene3D" id="1.20.1250.20">
    <property type="entry name" value="MFS general substrate transporter like domains"/>
    <property type="match status" value="1"/>
</dbReference>
<keyword evidence="4 7" id="KW-0812">Transmembrane</keyword>
<evidence type="ECO:0000259" key="8">
    <source>
        <dbReference type="PROSITE" id="PS50850"/>
    </source>
</evidence>
<dbReference type="InterPro" id="IPR020846">
    <property type="entry name" value="MFS_dom"/>
</dbReference>
<feature type="transmembrane region" description="Helical" evidence="7">
    <location>
        <begin position="13"/>
        <end position="36"/>
    </location>
</feature>
<organism evidence="9 10">
    <name type="scientific">Acorus calamus</name>
    <name type="common">Sweet flag</name>
    <dbReference type="NCBI Taxonomy" id="4465"/>
    <lineage>
        <taxon>Eukaryota</taxon>
        <taxon>Viridiplantae</taxon>
        <taxon>Streptophyta</taxon>
        <taxon>Embryophyta</taxon>
        <taxon>Tracheophyta</taxon>
        <taxon>Spermatophyta</taxon>
        <taxon>Magnoliopsida</taxon>
        <taxon>Liliopsida</taxon>
        <taxon>Acoraceae</taxon>
        <taxon>Acorus</taxon>
    </lineage>
</organism>
<accession>A0AAV9CDV8</accession>
<dbReference type="SUPFAM" id="SSF103473">
    <property type="entry name" value="MFS general substrate transporter"/>
    <property type="match status" value="1"/>
</dbReference>
<keyword evidence="10" id="KW-1185">Reference proteome</keyword>
<name>A0AAV9CDV8_ACOCL</name>
<feature type="transmembrane region" description="Helical" evidence="7">
    <location>
        <begin position="98"/>
        <end position="122"/>
    </location>
</feature>
<comment type="caution">
    <text evidence="9">The sequence shown here is derived from an EMBL/GenBank/DDBJ whole genome shotgun (WGS) entry which is preliminary data.</text>
</comment>
<evidence type="ECO:0000313" key="9">
    <source>
        <dbReference type="EMBL" id="KAK1286534.1"/>
    </source>
</evidence>
<dbReference type="InterPro" id="IPR045262">
    <property type="entry name" value="STP/PLT_plant"/>
</dbReference>
<feature type="domain" description="Major facilitator superfamily (MFS) profile" evidence="8">
    <location>
        <begin position="1"/>
        <end position="170"/>
    </location>
</feature>
<dbReference type="PANTHER" id="PTHR23500:SF574">
    <property type="entry name" value="SUGAR TRANSPORT PROTEIN 1"/>
    <property type="match status" value="1"/>
</dbReference>
<dbReference type="EMBL" id="JAUJYO010000020">
    <property type="protein sequence ID" value="KAK1286534.1"/>
    <property type="molecule type" value="Genomic_DNA"/>
</dbReference>
<evidence type="ECO:0000256" key="5">
    <source>
        <dbReference type="ARBA" id="ARBA00022989"/>
    </source>
</evidence>
<comment type="similarity">
    <text evidence="2">Belongs to the major facilitator superfamily. Sugar transporter (TC 2.A.1.1) family.</text>
</comment>
<dbReference type="PROSITE" id="PS50850">
    <property type="entry name" value="MFS"/>
    <property type="match status" value="1"/>
</dbReference>
<dbReference type="AlphaFoldDB" id="A0AAV9CDV8"/>
<comment type="subcellular location">
    <subcellularLocation>
        <location evidence="1">Membrane</location>
        <topology evidence="1">Multi-pass membrane protein</topology>
    </subcellularLocation>
</comment>
<evidence type="ECO:0000256" key="4">
    <source>
        <dbReference type="ARBA" id="ARBA00022692"/>
    </source>
</evidence>
<dbReference type="InterPro" id="IPR036259">
    <property type="entry name" value="MFS_trans_sf"/>
</dbReference>
<evidence type="ECO:0000256" key="2">
    <source>
        <dbReference type="ARBA" id="ARBA00010992"/>
    </source>
</evidence>
<proteinExistence type="inferred from homology"/>
<protein>
    <submittedName>
        <fullName evidence="9">Sugar carrier protein C</fullName>
    </submittedName>
</protein>
<evidence type="ECO:0000256" key="6">
    <source>
        <dbReference type="ARBA" id="ARBA00023136"/>
    </source>
</evidence>
<keyword evidence="3" id="KW-0813">Transport</keyword>
<keyword evidence="5 7" id="KW-1133">Transmembrane helix</keyword>
<evidence type="ECO:0000256" key="3">
    <source>
        <dbReference type="ARBA" id="ARBA00022448"/>
    </source>
</evidence>
<dbReference type="InterPro" id="IPR005828">
    <property type="entry name" value="MFS_sugar_transport-like"/>
</dbReference>
<gene>
    <name evidence="9" type="primary">STC</name>
    <name evidence="9" type="ORF">QJS10_CPB20g02027</name>
</gene>
<dbReference type="Pfam" id="PF00083">
    <property type="entry name" value="Sugar_tr"/>
    <property type="match status" value="1"/>
</dbReference>
<reference evidence="9" key="2">
    <citation type="submission" date="2023-06" db="EMBL/GenBank/DDBJ databases">
        <authorList>
            <person name="Ma L."/>
            <person name="Liu K.-W."/>
            <person name="Li Z."/>
            <person name="Hsiao Y.-Y."/>
            <person name="Qi Y."/>
            <person name="Fu T."/>
            <person name="Tang G."/>
            <person name="Zhang D."/>
            <person name="Sun W.-H."/>
            <person name="Liu D.-K."/>
            <person name="Li Y."/>
            <person name="Chen G.-Z."/>
            <person name="Liu X.-D."/>
            <person name="Liao X.-Y."/>
            <person name="Jiang Y.-T."/>
            <person name="Yu X."/>
            <person name="Hao Y."/>
            <person name="Huang J."/>
            <person name="Zhao X.-W."/>
            <person name="Ke S."/>
            <person name="Chen Y.-Y."/>
            <person name="Wu W.-L."/>
            <person name="Hsu J.-L."/>
            <person name="Lin Y.-F."/>
            <person name="Huang M.-D."/>
            <person name="Li C.-Y."/>
            <person name="Huang L."/>
            <person name="Wang Z.-W."/>
            <person name="Zhao X."/>
            <person name="Zhong W.-Y."/>
            <person name="Peng D.-H."/>
            <person name="Ahmad S."/>
            <person name="Lan S."/>
            <person name="Zhang J.-S."/>
            <person name="Tsai W.-C."/>
            <person name="Van De Peer Y."/>
            <person name="Liu Z.-J."/>
        </authorList>
    </citation>
    <scope>NUCLEOTIDE SEQUENCE</scope>
    <source>
        <strain evidence="9">CP</strain>
        <tissue evidence="9">Leaves</tissue>
    </source>
</reference>
<reference evidence="9" key="1">
    <citation type="journal article" date="2023" name="Nat. Commun.">
        <title>Diploid and tetraploid genomes of Acorus and the evolution of monocots.</title>
        <authorList>
            <person name="Ma L."/>
            <person name="Liu K.W."/>
            <person name="Li Z."/>
            <person name="Hsiao Y.Y."/>
            <person name="Qi Y."/>
            <person name="Fu T."/>
            <person name="Tang G.D."/>
            <person name="Zhang D."/>
            <person name="Sun W.H."/>
            <person name="Liu D.K."/>
            <person name="Li Y."/>
            <person name="Chen G.Z."/>
            <person name="Liu X.D."/>
            <person name="Liao X.Y."/>
            <person name="Jiang Y.T."/>
            <person name="Yu X."/>
            <person name="Hao Y."/>
            <person name="Huang J."/>
            <person name="Zhao X.W."/>
            <person name="Ke S."/>
            <person name="Chen Y.Y."/>
            <person name="Wu W.L."/>
            <person name="Hsu J.L."/>
            <person name="Lin Y.F."/>
            <person name="Huang M.D."/>
            <person name="Li C.Y."/>
            <person name="Huang L."/>
            <person name="Wang Z.W."/>
            <person name="Zhao X."/>
            <person name="Zhong W.Y."/>
            <person name="Peng D.H."/>
            <person name="Ahmad S."/>
            <person name="Lan S."/>
            <person name="Zhang J.S."/>
            <person name="Tsai W.C."/>
            <person name="Van de Peer Y."/>
            <person name="Liu Z.J."/>
        </authorList>
    </citation>
    <scope>NUCLEOTIDE SEQUENCE</scope>
    <source>
        <strain evidence="9">CP</strain>
    </source>
</reference>
<feature type="transmembrane region" description="Helical" evidence="7">
    <location>
        <begin position="134"/>
        <end position="156"/>
    </location>
</feature>
<dbReference type="PANTHER" id="PTHR23500">
    <property type="entry name" value="SOLUTE CARRIER FAMILY 2, FACILITATED GLUCOSE TRANSPORTER"/>
    <property type="match status" value="1"/>
</dbReference>
<dbReference type="Proteomes" id="UP001180020">
    <property type="component" value="Unassembled WGS sequence"/>
</dbReference>
<dbReference type="GO" id="GO:0015144">
    <property type="term" value="F:carbohydrate transmembrane transporter activity"/>
    <property type="evidence" value="ECO:0007669"/>
    <property type="project" value="InterPro"/>
</dbReference>
<evidence type="ECO:0000313" key="10">
    <source>
        <dbReference type="Proteomes" id="UP001180020"/>
    </source>
</evidence>
<sequence>MVEVEEILLKTDIGWRICLGLTVIPNLIITLCSLFLPGTPNPLIDHGHNDATKDMLRSMHGILDIDQEYTDLVAASEVSKVVEKLWRNIPKRKYRSPLMMVVMILFFQQLTGINVNMFYLLVLFKTIRLGDQASLLSSVITGLVNLIVTFLSIFTVDRLGRRFLFLDIVS</sequence>
<dbReference type="GO" id="GO:0016020">
    <property type="term" value="C:membrane"/>
    <property type="evidence" value="ECO:0007669"/>
    <property type="project" value="UniProtKB-SubCell"/>
</dbReference>
<keyword evidence="6 7" id="KW-0472">Membrane</keyword>
<evidence type="ECO:0000256" key="7">
    <source>
        <dbReference type="SAM" id="Phobius"/>
    </source>
</evidence>
<evidence type="ECO:0000256" key="1">
    <source>
        <dbReference type="ARBA" id="ARBA00004141"/>
    </source>
</evidence>